<dbReference type="Gene3D" id="3.90.550.10">
    <property type="entry name" value="Spore Coat Polysaccharide Biosynthesis Protein SpsA, Chain A"/>
    <property type="match status" value="1"/>
</dbReference>
<proteinExistence type="predicted"/>
<dbReference type="InterPro" id="IPR029044">
    <property type="entry name" value="Nucleotide-diphossugar_trans"/>
</dbReference>
<name>A0A2S9IL03_9HYPH</name>
<organism evidence="1 2">
    <name type="scientific">Phyllobacterium phragmitis</name>
    <dbReference type="NCBI Taxonomy" id="2670329"/>
    <lineage>
        <taxon>Bacteria</taxon>
        <taxon>Pseudomonadati</taxon>
        <taxon>Pseudomonadota</taxon>
        <taxon>Alphaproteobacteria</taxon>
        <taxon>Hyphomicrobiales</taxon>
        <taxon>Phyllobacteriaceae</taxon>
        <taxon>Phyllobacterium</taxon>
    </lineage>
</organism>
<dbReference type="PANTHER" id="PTHR35105">
    <property type="entry name" value="EXPRESSED PROTEIN"/>
    <property type="match status" value="1"/>
</dbReference>
<reference evidence="1 2" key="1">
    <citation type="submission" date="2018-02" db="EMBL/GenBank/DDBJ databases">
        <title>The draft genome of Phyllobacterium sp. 1N-3.</title>
        <authorList>
            <person name="Liu L."/>
            <person name="Li L."/>
            <person name="Zhang X."/>
            <person name="Wang T."/>
            <person name="Liang L."/>
        </authorList>
    </citation>
    <scope>NUCLEOTIDE SEQUENCE [LARGE SCALE GENOMIC DNA]</scope>
    <source>
        <strain evidence="1 2">1N-3</strain>
    </source>
</reference>
<keyword evidence="1" id="KW-0808">Transferase</keyword>
<comment type="caution">
    <text evidence="1">The sequence shown here is derived from an EMBL/GenBank/DDBJ whole genome shotgun (WGS) entry which is preliminary data.</text>
</comment>
<sequence length="233" mass="26711">MNEPLKIFIGWDSREPIAYEVARHSALKHASIPLDIIPIKLQDLVDKGVYTRDVDPLASTEFTYSRFFTPWLAGFKGWALFCDCDFLFFGDLANLKQYQDPSKAVLCAQHDYQPKDGVKMDGKVQTSYPRKNWSSFMLFNCEHPSTRTLTPDVVNSQTGAYLHRMQWAADDEIGALPISWNWLEGWNEKPETGLPNAVHYTSGGPWFKDWQNVDYADLWRAEATAVDPSWKPI</sequence>
<dbReference type="SUPFAM" id="SSF53448">
    <property type="entry name" value="Nucleotide-diphospho-sugar transferases"/>
    <property type="match status" value="1"/>
</dbReference>
<dbReference type="RefSeq" id="WP_105744689.1">
    <property type="nucleotide sequence ID" value="NZ_PVBR01000023.1"/>
</dbReference>
<keyword evidence="2" id="KW-1185">Reference proteome</keyword>
<gene>
    <name evidence="1" type="ORF">C5748_22915</name>
</gene>
<dbReference type="AlphaFoldDB" id="A0A2S9IL03"/>
<accession>A0A2S9IL03</accession>
<dbReference type="EMBL" id="PVBR01000023">
    <property type="protein sequence ID" value="PRD41211.1"/>
    <property type="molecule type" value="Genomic_DNA"/>
</dbReference>
<evidence type="ECO:0000313" key="1">
    <source>
        <dbReference type="EMBL" id="PRD41211.1"/>
    </source>
</evidence>
<dbReference type="PANTHER" id="PTHR35105:SF2">
    <property type="entry name" value="PROTEIN CDI"/>
    <property type="match status" value="1"/>
</dbReference>
<dbReference type="Proteomes" id="UP000239434">
    <property type="component" value="Unassembled WGS sequence"/>
</dbReference>
<protein>
    <submittedName>
        <fullName evidence="1">Glycosyltransferase</fullName>
    </submittedName>
</protein>
<evidence type="ECO:0000313" key="2">
    <source>
        <dbReference type="Proteomes" id="UP000239434"/>
    </source>
</evidence>
<dbReference type="GO" id="GO:0016740">
    <property type="term" value="F:transferase activity"/>
    <property type="evidence" value="ECO:0007669"/>
    <property type="project" value="UniProtKB-KW"/>
</dbReference>